<keyword evidence="18" id="KW-1185">Reference proteome</keyword>
<evidence type="ECO:0000256" key="2">
    <source>
        <dbReference type="ARBA" id="ARBA00022583"/>
    </source>
</evidence>
<dbReference type="PROSITE" id="PS01187">
    <property type="entry name" value="EGF_CA"/>
    <property type="match status" value="1"/>
</dbReference>
<feature type="disulfide bond" evidence="12">
    <location>
        <begin position="340"/>
        <end position="355"/>
    </location>
</feature>
<feature type="disulfide bond" evidence="12">
    <location>
        <begin position="160"/>
        <end position="178"/>
    </location>
</feature>
<evidence type="ECO:0000256" key="1">
    <source>
        <dbReference type="ARBA" id="ARBA00022536"/>
    </source>
</evidence>
<evidence type="ECO:0000256" key="14">
    <source>
        <dbReference type="SAM" id="MobiDB-lite"/>
    </source>
</evidence>
<evidence type="ECO:0000313" key="18">
    <source>
        <dbReference type="Proteomes" id="UP001159427"/>
    </source>
</evidence>
<evidence type="ECO:0000256" key="10">
    <source>
        <dbReference type="ARBA" id="ARBA00046288"/>
    </source>
</evidence>
<feature type="repeat" description="LDL-receptor class B" evidence="13">
    <location>
        <begin position="687"/>
        <end position="729"/>
    </location>
</feature>
<feature type="disulfide bond" evidence="12">
    <location>
        <begin position="114"/>
        <end position="132"/>
    </location>
</feature>
<feature type="disulfide bond" evidence="12">
    <location>
        <begin position="199"/>
        <end position="217"/>
    </location>
</feature>
<evidence type="ECO:0000256" key="8">
    <source>
        <dbReference type="ARBA" id="ARBA00023170"/>
    </source>
</evidence>
<dbReference type="InterPro" id="IPR002172">
    <property type="entry name" value="LDrepeatLR_classA_rpt"/>
</dbReference>
<keyword evidence="7 12" id="KW-1015">Disulfide bond</keyword>
<feature type="disulfide bond" evidence="12">
    <location>
        <begin position="321"/>
        <end position="333"/>
    </location>
</feature>
<evidence type="ECO:0000313" key="17">
    <source>
        <dbReference type="EMBL" id="CAH3030377.1"/>
    </source>
</evidence>
<dbReference type="Gene3D" id="2.10.25.10">
    <property type="entry name" value="Laminin"/>
    <property type="match status" value="2"/>
</dbReference>
<feature type="disulfide bond" evidence="12">
    <location>
        <begin position="192"/>
        <end position="204"/>
    </location>
</feature>
<feature type="disulfide bond" evidence="12">
    <location>
        <begin position="301"/>
        <end position="316"/>
    </location>
</feature>
<dbReference type="EMBL" id="CALNXI010000630">
    <property type="protein sequence ID" value="CAH3030377.1"/>
    <property type="molecule type" value="Genomic_DNA"/>
</dbReference>
<sequence>MTSSGVILSRVARGRASLKNMQISPNHAFTIERQKGSNMVVGAGSLRFFGVLWIVLLHQTTASGFNCSSVQFRCESQRCIPLSWHCDGQDDCGDNSDERGCRQQVCDPTEEFTCDNGKCVPTSFVCDGADDCGDGSDEATDSGPRCPPVAQTCSSGDFTCANGNCIDARLRCDTENDCGDNSDEQNCVIPTCSPNEFLCQNGRCIQLDFKCDLEDDCGDRSDEKNCHQATCDPSEFRCVESGRCIRGRYRCDGRDDCLDGSDELGCNFTTSTRPTPPPPKCRRNEWLCADKRKCIHTKWICDGAADCNDGSDESQCGNVGCTPEEFTCGNQRCVPASQRCNGNDDCGDESDERNCPPTTPSVTTTITISTTLKPSRSEPTPQNHTPTTPSTFCKPGQFRCGSSTTCIDDSKVCDKHPDCTHGEDETKCDINECDSFNGHCLHTCHDTKSGYYCSCDTGYELADDKRSCQDINECEIPGMCSQGCYNTKGSFKCSCIEGYELDPDGRKCRAKGPRPSLIFSNLRNIRQIKTDGSEYKDAVARLKNAVSLDFDIKTSMIYWTEQSEKKIQRARIGANTSSKIINVMEQGLERLSKIAVDWVGRKIYWASQDSIEVSELDGSFRRTLIRGGIEKPSSLVLDPSEGLLYWTDWGDPAKIERANMDGSDRKILISGVHLEWPVDLAIDYTTRKLYWIDAKLKVIKHCDLDGSKVRPVVNQGIKDPSAVTLFEDHMYWIDEKKIYKANKFTGKNVTVLVKDAFSPKDLHIYHPQRQPQAVNPCSKNNGNCSHLCLLSKGKSFSCSCPNGLYLQVDGKTCNQTSPPNSTEKSAVKETTTRLSPVIVNNTSNPSVNIVDKQTGSDESKPNFGLIFGILAGVFVVIVTVCVVLVVIARKKRSPRLQIVYTVDNETTNDKAMMVNSKQSKRAVIFKGNINRDFNNINYDNQETEEYDEDDDERRPVIPLSDGDIV</sequence>
<evidence type="ECO:0000256" key="6">
    <source>
        <dbReference type="ARBA" id="ARBA00023136"/>
    </source>
</evidence>
<dbReference type="InterPro" id="IPR051221">
    <property type="entry name" value="LDLR-related"/>
</dbReference>
<accession>A0ABN8MKW2</accession>
<keyword evidence="5 15" id="KW-1133">Transmembrane helix</keyword>
<feature type="disulfide bond" evidence="12">
    <location>
        <begin position="211"/>
        <end position="226"/>
    </location>
</feature>
<dbReference type="CDD" id="cd00054">
    <property type="entry name" value="EGF_CA"/>
    <property type="match status" value="2"/>
</dbReference>
<dbReference type="Pfam" id="PF00058">
    <property type="entry name" value="Ldl_recept_b"/>
    <property type="match status" value="2"/>
</dbReference>
<feature type="repeat" description="LDL-receptor class B" evidence="13">
    <location>
        <begin position="642"/>
        <end position="686"/>
    </location>
</feature>
<dbReference type="Proteomes" id="UP001159427">
    <property type="component" value="Unassembled WGS sequence"/>
</dbReference>
<dbReference type="Pfam" id="PF00057">
    <property type="entry name" value="Ldl_recept_a"/>
    <property type="match status" value="8"/>
</dbReference>
<dbReference type="Pfam" id="PF14670">
    <property type="entry name" value="FXa_inhibition"/>
    <property type="match status" value="2"/>
</dbReference>
<dbReference type="Pfam" id="PF07645">
    <property type="entry name" value="EGF_CA"/>
    <property type="match status" value="1"/>
</dbReference>
<dbReference type="SMART" id="SM00181">
    <property type="entry name" value="EGF"/>
    <property type="match status" value="5"/>
</dbReference>
<feature type="repeat" description="LDL-receptor class B" evidence="13">
    <location>
        <begin position="601"/>
        <end position="641"/>
    </location>
</feature>
<evidence type="ECO:0000259" key="16">
    <source>
        <dbReference type="PROSITE" id="PS50026"/>
    </source>
</evidence>
<dbReference type="SUPFAM" id="SSF57424">
    <property type="entry name" value="LDL receptor-like module"/>
    <property type="match status" value="7"/>
</dbReference>
<dbReference type="PROSITE" id="PS50026">
    <property type="entry name" value="EGF_3"/>
    <property type="match status" value="1"/>
</dbReference>
<feature type="disulfide bond" evidence="12">
    <location>
        <begin position="251"/>
        <end position="266"/>
    </location>
</feature>
<feature type="region of interest" description="Disordered" evidence="14">
    <location>
        <begin position="939"/>
        <end position="965"/>
    </location>
</feature>
<evidence type="ECO:0000256" key="4">
    <source>
        <dbReference type="ARBA" id="ARBA00022737"/>
    </source>
</evidence>
<dbReference type="SUPFAM" id="SSF63825">
    <property type="entry name" value="YWTD domain"/>
    <property type="match status" value="1"/>
</dbReference>
<dbReference type="SUPFAM" id="SSF57196">
    <property type="entry name" value="EGF/Laminin"/>
    <property type="match status" value="1"/>
</dbReference>
<dbReference type="PANTHER" id="PTHR22722">
    <property type="entry name" value="LOW-DENSITY LIPOPROTEIN RECEPTOR-RELATED PROTEIN 2-RELATED"/>
    <property type="match status" value="1"/>
</dbReference>
<dbReference type="PROSITE" id="PS50068">
    <property type="entry name" value="LDLRA_2"/>
    <property type="match status" value="8"/>
</dbReference>
<dbReference type="SMART" id="SM00179">
    <property type="entry name" value="EGF_CA"/>
    <property type="match status" value="3"/>
</dbReference>
<protein>
    <recommendedName>
        <fullName evidence="16">EGF-like domain-containing protein</fullName>
    </recommendedName>
</protein>
<dbReference type="Gene3D" id="2.120.10.30">
    <property type="entry name" value="TolB, C-terminal domain"/>
    <property type="match status" value="1"/>
</dbReference>
<comment type="caution">
    <text evidence="17">The sequence shown here is derived from an EMBL/GenBank/DDBJ whole genome shotgun (WGS) entry which is preliminary data.</text>
</comment>
<dbReference type="PROSITE" id="PS51120">
    <property type="entry name" value="LDLRB"/>
    <property type="match status" value="3"/>
</dbReference>
<keyword evidence="2" id="KW-0254">Endocytosis</keyword>
<dbReference type="PROSITE" id="PS01209">
    <property type="entry name" value="LDLRA_1"/>
    <property type="match status" value="4"/>
</dbReference>
<evidence type="ECO:0000256" key="11">
    <source>
        <dbReference type="PROSITE-ProRule" id="PRU00076"/>
    </source>
</evidence>
<dbReference type="InterPro" id="IPR023415">
    <property type="entry name" value="LDLR_class-A_CS"/>
</dbReference>
<comment type="caution">
    <text evidence="11">Lacks conserved residue(s) required for the propagation of feature annotation.</text>
</comment>
<feature type="compositionally biased region" description="Acidic residues" evidence="14">
    <location>
        <begin position="941"/>
        <end position="951"/>
    </location>
</feature>
<dbReference type="PROSITE" id="PS00010">
    <property type="entry name" value="ASX_HYDROXYL"/>
    <property type="match status" value="1"/>
</dbReference>
<feature type="transmembrane region" description="Helical" evidence="15">
    <location>
        <begin position="863"/>
        <end position="888"/>
    </location>
</feature>
<dbReference type="InterPro" id="IPR018097">
    <property type="entry name" value="EGF_Ca-bd_CS"/>
</dbReference>
<evidence type="ECO:0000256" key="3">
    <source>
        <dbReference type="ARBA" id="ARBA00022692"/>
    </source>
</evidence>
<dbReference type="InterPro" id="IPR000742">
    <property type="entry name" value="EGF"/>
</dbReference>
<feature type="disulfide bond" evidence="12">
    <location>
        <begin position="67"/>
        <end position="79"/>
    </location>
</feature>
<dbReference type="CDD" id="cd00112">
    <property type="entry name" value="LDLa"/>
    <property type="match status" value="8"/>
</dbReference>
<feature type="disulfide bond" evidence="12">
    <location>
        <begin position="153"/>
        <end position="165"/>
    </location>
</feature>
<dbReference type="Gene3D" id="4.10.400.10">
    <property type="entry name" value="Low-density Lipoprotein Receptor"/>
    <property type="match status" value="8"/>
</dbReference>
<keyword evidence="6 15" id="KW-0472">Membrane</keyword>
<keyword evidence="3 15" id="KW-0812">Transmembrane</keyword>
<dbReference type="InterPro" id="IPR001881">
    <property type="entry name" value="EGF-like_Ca-bd_dom"/>
</dbReference>
<feature type="disulfide bond" evidence="12">
    <location>
        <begin position="86"/>
        <end position="101"/>
    </location>
</feature>
<dbReference type="PROSITE" id="PS01186">
    <property type="entry name" value="EGF_2"/>
    <property type="match status" value="2"/>
</dbReference>
<name>A0ABN8MKW2_9CNID</name>
<feature type="disulfide bond" evidence="12">
    <location>
        <begin position="172"/>
        <end position="187"/>
    </location>
</feature>
<feature type="disulfide bond" evidence="12">
    <location>
        <begin position="413"/>
        <end position="428"/>
    </location>
</feature>
<keyword evidence="4" id="KW-0677">Repeat</keyword>
<evidence type="ECO:0000256" key="15">
    <source>
        <dbReference type="SAM" id="Phobius"/>
    </source>
</evidence>
<evidence type="ECO:0000256" key="13">
    <source>
        <dbReference type="PROSITE-ProRule" id="PRU00461"/>
    </source>
</evidence>
<dbReference type="InterPro" id="IPR000152">
    <property type="entry name" value="EGF-type_Asp/Asn_hydroxyl_site"/>
</dbReference>
<gene>
    <name evidence="17" type="ORF">PEVE_00037895</name>
</gene>
<keyword evidence="9" id="KW-0325">Glycoprotein</keyword>
<dbReference type="SMART" id="SM00135">
    <property type="entry name" value="LY"/>
    <property type="match status" value="5"/>
</dbReference>
<keyword evidence="8" id="KW-0675">Receptor</keyword>
<dbReference type="InterPro" id="IPR000033">
    <property type="entry name" value="LDLR_classB_rpt"/>
</dbReference>
<proteinExistence type="predicted"/>
<evidence type="ECO:0000256" key="12">
    <source>
        <dbReference type="PROSITE-ProRule" id="PRU00124"/>
    </source>
</evidence>
<reference evidence="17 18" key="1">
    <citation type="submission" date="2022-05" db="EMBL/GenBank/DDBJ databases">
        <authorList>
            <consortium name="Genoscope - CEA"/>
            <person name="William W."/>
        </authorList>
    </citation>
    <scope>NUCLEOTIDE SEQUENCE [LARGE SCALE GENOMIC DNA]</scope>
</reference>
<keyword evidence="1 11" id="KW-0245">EGF-like domain</keyword>
<dbReference type="SUPFAM" id="SSF57184">
    <property type="entry name" value="Growth factor receptor domain"/>
    <property type="match status" value="1"/>
</dbReference>
<evidence type="ECO:0000256" key="7">
    <source>
        <dbReference type="ARBA" id="ARBA00023157"/>
    </source>
</evidence>
<feature type="disulfide bond" evidence="12">
    <location>
        <begin position="74"/>
        <end position="92"/>
    </location>
</feature>
<organism evidence="17 18">
    <name type="scientific">Porites evermanni</name>
    <dbReference type="NCBI Taxonomy" id="104178"/>
    <lineage>
        <taxon>Eukaryota</taxon>
        <taxon>Metazoa</taxon>
        <taxon>Cnidaria</taxon>
        <taxon>Anthozoa</taxon>
        <taxon>Hexacorallia</taxon>
        <taxon>Scleractinia</taxon>
        <taxon>Fungiina</taxon>
        <taxon>Poritidae</taxon>
        <taxon>Porites</taxon>
    </lineage>
</organism>
<dbReference type="PRINTS" id="PR00261">
    <property type="entry name" value="LDLRECEPTOR"/>
</dbReference>
<feature type="disulfide bond" evidence="12">
    <location>
        <begin position="328"/>
        <end position="346"/>
    </location>
</feature>
<dbReference type="InterPro" id="IPR011042">
    <property type="entry name" value="6-blade_b-propeller_TolB-like"/>
</dbReference>
<comment type="subcellular location">
    <subcellularLocation>
        <location evidence="10">Endomembrane system</location>
        <topology evidence="10">Single-pass type I membrane protein</topology>
    </subcellularLocation>
</comment>
<dbReference type="InterPro" id="IPR036055">
    <property type="entry name" value="LDL_receptor-like_sf"/>
</dbReference>
<evidence type="ECO:0000256" key="5">
    <source>
        <dbReference type="ARBA" id="ARBA00022989"/>
    </source>
</evidence>
<evidence type="ECO:0000256" key="9">
    <source>
        <dbReference type="ARBA" id="ARBA00023180"/>
    </source>
</evidence>
<feature type="domain" description="EGF-like" evidence="16">
    <location>
        <begin position="429"/>
        <end position="469"/>
    </location>
</feature>
<dbReference type="InterPro" id="IPR049883">
    <property type="entry name" value="NOTCH1_EGF-like"/>
</dbReference>
<dbReference type="PANTHER" id="PTHR22722:SF15">
    <property type="entry name" value="LOW-DENSITY LIPOPROTEIN RECEPTOR-RELATED"/>
    <property type="match status" value="1"/>
</dbReference>
<dbReference type="InterPro" id="IPR009030">
    <property type="entry name" value="Growth_fac_rcpt_cys_sf"/>
</dbReference>
<dbReference type="SMART" id="SM00192">
    <property type="entry name" value="LDLa"/>
    <property type="match status" value="8"/>
</dbReference>